<keyword evidence="2" id="KW-1133">Transmembrane helix</keyword>
<name>A0AAD8XRX1_9STRA</name>
<evidence type="ECO:0000256" key="2">
    <source>
        <dbReference type="SAM" id="Phobius"/>
    </source>
</evidence>
<reference evidence="3" key="1">
    <citation type="submission" date="2023-06" db="EMBL/GenBank/DDBJ databases">
        <title>Survivors Of The Sea: Transcriptome response of Skeletonema marinoi to long-term dormancy.</title>
        <authorList>
            <person name="Pinder M.I.M."/>
            <person name="Kourtchenko O."/>
            <person name="Robertson E.K."/>
            <person name="Larsson T."/>
            <person name="Maumus F."/>
            <person name="Osuna-Cruz C.M."/>
            <person name="Vancaester E."/>
            <person name="Stenow R."/>
            <person name="Vandepoele K."/>
            <person name="Ploug H."/>
            <person name="Bruchert V."/>
            <person name="Godhe A."/>
            <person name="Topel M."/>
        </authorList>
    </citation>
    <scope>NUCLEOTIDE SEQUENCE</scope>
    <source>
        <strain evidence="3">R05AC</strain>
    </source>
</reference>
<accession>A0AAD8XRX1</accession>
<comment type="caution">
    <text evidence="3">The sequence shown here is derived from an EMBL/GenBank/DDBJ whole genome shotgun (WGS) entry which is preliminary data.</text>
</comment>
<evidence type="ECO:0000313" key="3">
    <source>
        <dbReference type="EMBL" id="KAK1732714.1"/>
    </source>
</evidence>
<dbReference type="Proteomes" id="UP001224775">
    <property type="component" value="Unassembled WGS sequence"/>
</dbReference>
<dbReference type="EMBL" id="JATAAI010000060">
    <property type="protein sequence ID" value="KAK1732714.1"/>
    <property type="molecule type" value="Genomic_DNA"/>
</dbReference>
<proteinExistence type="predicted"/>
<keyword evidence="2" id="KW-0812">Transmembrane</keyword>
<dbReference type="AlphaFoldDB" id="A0AAD8XRX1"/>
<feature type="region of interest" description="Disordered" evidence="1">
    <location>
        <begin position="119"/>
        <end position="138"/>
    </location>
</feature>
<evidence type="ECO:0000256" key="1">
    <source>
        <dbReference type="SAM" id="MobiDB-lite"/>
    </source>
</evidence>
<gene>
    <name evidence="3" type="ORF">QTG54_016613</name>
</gene>
<evidence type="ECO:0000313" key="4">
    <source>
        <dbReference type="Proteomes" id="UP001224775"/>
    </source>
</evidence>
<feature type="transmembrane region" description="Helical" evidence="2">
    <location>
        <begin position="65"/>
        <end position="89"/>
    </location>
</feature>
<sequence>MCRRPNMLRRLSSRASQGLAAFLSSDKNDEKLVCAPSQNNEKQKTFDVDDSQESHPQHTIYFNPVVLFGSFISFAAIAFYAGVIIRILMLSNSKNQLNSSTQTINLSVATDWNVKQLPPPTVIPGKEVPPTTGLTQQL</sequence>
<keyword evidence="4" id="KW-1185">Reference proteome</keyword>
<organism evidence="3 4">
    <name type="scientific">Skeletonema marinoi</name>
    <dbReference type="NCBI Taxonomy" id="267567"/>
    <lineage>
        <taxon>Eukaryota</taxon>
        <taxon>Sar</taxon>
        <taxon>Stramenopiles</taxon>
        <taxon>Ochrophyta</taxon>
        <taxon>Bacillariophyta</taxon>
        <taxon>Coscinodiscophyceae</taxon>
        <taxon>Thalassiosirophycidae</taxon>
        <taxon>Thalassiosirales</taxon>
        <taxon>Skeletonemataceae</taxon>
        <taxon>Skeletonema</taxon>
        <taxon>Skeletonema marinoi-dohrnii complex</taxon>
    </lineage>
</organism>
<keyword evidence="2" id="KW-0472">Membrane</keyword>
<protein>
    <recommendedName>
        <fullName evidence="5">Transmembrane protein</fullName>
    </recommendedName>
</protein>
<evidence type="ECO:0008006" key="5">
    <source>
        <dbReference type="Google" id="ProtNLM"/>
    </source>
</evidence>